<dbReference type="Gene3D" id="3.40.50.2000">
    <property type="entry name" value="Glycogen Phosphorylase B"/>
    <property type="match status" value="2"/>
</dbReference>
<dbReference type="PANTHER" id="PTHR45947:SF3">
    <property type="entry name" value="SULFOQUINOVOSYL TRANSFERASE SQD2"/>
    <property type="match status" value="1"/>
</dbReference>
<dbReference type="Pfam" id="PF13439">
    <property type="entry name" value="Glyco_transf_4"/>
    <property type="match status" value="1"/>
</dbReference>
<name>A0ABQ3Z9X0_9ACTN</name>
<feature type="domain" description="Glycosyltransferase subfamily 4-like N-terminal" evidence="3">
    <location>
        <begin position="16"/>
        <end position="176"/>
    </location>
</feature>
<evidence type="ECO:0000259" key="3">
    <source>
        <dbReference type="Pfam" id="PF13439"/>
    </source>
</evidence>
<comment type="caution">
    <text evidence="4">The sequence shown here is derived from an EMBL/GenBank/DDBJ whole genome shotgun (WGS) entry which is preliminary data.</text>
</comment>
<dbReference type="InterPro" id="IPR050194">
    <property type="entry name" value="Glycosyltransferase_grp1"/>
</dbReference>
<sequence length="379" mass="41092">MTTVLLATPYYPPSLGGVQQYVWNLARMLRKRHGWRVVVATTSDAESTDDIPVYRLPVAGRISNTPVGVGWTRALRRIIRDEQIDVINAHGPVPLFADAARRAAGDVPFVLTYHAGRMRTGRFLPDMVCAIYEKTVLAATARRSAQLICASDHVADELPELFDGRHITIEPGADLELFRPAPLPDEQRIVFAASLEHQTAYKGLPDLLRAVVRLDGVHLEVVGTGSAEGDHRRLAAELGIAERVTFAGHLKGADLAAAYRRARVLALPTHFDNYPTVIVEAMATGRPIVSTRVGAIPTVVGSGERGLLVDAGDIPALTGALRAVLTDDELAGRLGAAGAAFVANELSWNRQSDRTAEVLARNLQRRQDRPVVAARKIVN</sequence>
<protein>
    <submittedName>
        <fullName evidence="4">LPS biosynthesis rfbu related protein</fullName>
    </submittedName>
</protein>
<evidence type="ECO:0000256" key="2">
    <source>
        <dbReference type="ARBA" id="ARBA00022679"/>
    </source>
</evidence>
<dbReference type="SUPFAM" id="SSF53756">
    <property type="entry name" value="UDP-Glycosyltransferase/glycogen phosphorylase"/>
    <property type="match status" value="1"/>
</dbReference>
<evidence type="ECO:0000256" key="1">
    <source>
        <dbReference type="ARBA" id="ARBA00022676"/>
    </source>
</evidence>
<evidence type="ECO:0000313" key="4">
    <source>
        <dbReference type="EMBL" id="GIE06626.1"/>
    </source>
</evidence>
<reference evidence="4 5" key="1">
    <citation type="submission" date="2021-01" db="EMBL/GenBank/DDBJ databases">
        <title>Whole genome shotgun sequence of Actinoplanes durhamensis NBRC 14914.</title>
        <authorList>
            <person name="Komaki H."/>
            <person name="Tamura T."/>
        </authorList>
    </citation>
    <scope>NUCLEOTIDE SEQUENCE [LARGE SCALE GENOMIC DNA]</scope>
    <source>
        <strain evidence="4 5">NBRC 14914</strain>
    </source>
</reference>
<organism evidence="4 5">
    <name type="scientific">Paractinoplanes durhamensis</name>
    <dbReference type="NCBI Taxonomy" id="113563"/>
    <lineage>
        <taxon>Bacteria</taxon>
        <taxon>Bacillati</taxon>
        <taxon>Actinomycetota</taxon>
        <taxon>Actinomycetes</taxon>
        <taxon>Micromonosporales</taxon>
        <taxon>Micromonosporaceae</taxon>
        <taxon>Paractinoplanes</taxon>
    </lineage>
</organism>
<keyword evidence="2" id="KW-0808">Transferase</keyword>
<proteinExistence type="predicted"/>
<keyword evidence="5" id="KW-1185">Reference proteome</keyword>
<dbReference type="Pfam" id="PF13692">
    <property type="entry name" value="Glyco_trans_1_4"/>
    <property type="match status" value="1"/>
</dbReference>
<keyword evidence="1" id="KW-0328">Glycosyltransferase</keyword>
<dbReference type="EMBL" id="BOML01000065">
    <property type="protein sequence ID" value="GIE06626.1"/>
    <property type="molecule type" value="Genomic_DNA"/>
</dbReference>
<accession>A0ABQ3Z9X0</accession>
<gene>
    <name evidence="4" type="ORF">Adu01nite_79760</name>
</gene>
<dbReference type="InterPro" id="IPR028098">
    <property type="entry name" value="Glyco_trans_4-like_N"/>
</dbReference>
<dbReference type="RefSeq" id="WP_203734483.1">
    <property type="nucleotide sequence ID" value="NZ_BAAATX010000020.1"/>
</dbReference>
<dbReference type="CDD" id="cd03801">
    <property type="entry name" value="GT4_PimA-like"/>
    <property type="match status" value="1"/>
</dbReference>
<dbReference type="PANTHER" id="PTHR45947">
    <property type="entry name" value="SULFOQUINOVOSYL TRANSFERASE SQD2"/>
    <property type="match status" value="1"/>
</dbReference>
<evidence type="ECO:0000313" key="5">
    <source>
        <dbReference type="Proteomes" id="UP000637628"/>
    </source>
</evidence>
<dbReference type="Proteomes" id="UP000637628">
    <property type="component" value="Unassembled WGS sequence"/>
</dbReference>